<protein>
    <submittedName>
        <fullName evidence="1">Cache domain-containing protein</fullName>
    </submittedName>
</protein>
<name>A0AAW8J5Q4_9GAMM</name>
<dbReference type="Pfam" id="PF22673">
    <property type="entry name" value="MCP-like_PDC_1"/>
    <property type="match status" value="1"/>
</dbReference>
<reference evidence="1" key="1">
    <citation type="submission" date="2023-08" db="EMBL/GenBank/DDBJ databases">
        <title>Emergence of clinically-relevant ST2 carbapenem-resistant Acinetobacter baumannii strains in hospital sewages in Zhejiang, East of China.</title>
        <authorList>
            <person name="Kaichao C."/>
            <person name="Zhang R."/>
        </authorList>
    </citation>
    <scope>NUCLEOTIDE SEQUENCE</scope>
    <source>
        <strain evidence="1">M-RB-37</strain>
    </source>
</reference>
<sequence>MTQNLYITQLQQFLNQLIDETMSTAAGLAQKSSQIIDHSHIQQNKGVKLSSLERTAIQLEIQSALQQSHSSHGIGFASYSPTTQIEQDYWTLEWWYKQENQLQQAQFENYQNTQRFLDFRSFEWFQLPAKTQQPYVHGPYVDYICNDAYTITIAYPVMQNNQFLGVIAIDILVATLEQMILPKLKNIEQKAVIINQNSRVIASNDVSIRTGTLLKDPPQPHTYNAAQHPIQLVVLS</sequence>
<dbReference type="EMBL" id="JAVIDL010000003">
    <property type="protein sequence ID" value="MDQ8934541.1"/>
    <property type="molecule type" value="Genomic_DNA"/>
</dbReference>
<dbReference type="Gene3D" id="3.30.450.20">
    <property type="entry name" value="PAS domain"/>
    <property type="match status" value="1"/>
</dbReference>
<dbReference type="CDD" id="cd12913">
    <property type="entry name" value="PDC1_MCP_like"/>
    <property type="match status" value="1"/>
</dbReference>
<organism evidence="1 2">
    <name type="scientific">Acinetobacter rudis</name>
    <dbReference type="NCBI Taxonomy" id="632955"/>
    <lineage>
        <taxon>Bacteria</taxon>
        <taxon>Pseudomonadati</taxon>
        <taxon>Pseudomonadota</taxon>
        <taxon>Gammaproteobacteria</taxon>
        <taxon>Moraxellales</taxon>
        <taxon>Moraxellaceae</taxon>
        <taxon>Acinetobacter</taxon>
    </lineage>
</organism>
<evidence type="ECO:0000313" key="1">
    <source>
        <dbReference type="EMBL" id="MDQ8934541.1"/>
    </source>
</evidence>
<comment type="caution">
    <text evidence="1">The sequence shown here is derived from an EMBL/GenBank/DDBJ whole genome shotgun (WGS) entry which is preliminary data.</text>
</comment>
<dbReference type="RefSeq" id="WP_308980825.1">
    <property type="nucleotide sequence ID" value="NZ_JAVIDL010000003.1"/>
</dbReference>
<proteinExistence type="predicted"/>
<accession>A0AAW8J5Q4</accession>
<evidence type="ECO:0000313" key="2">
    <source>
        <dbReference type="Proteomes" id="UP001243844"/>
    </source>
</evidence>
<dbReference type="AlphaFoldDB" id="A0AAW8J5Q4"/>
<gene>
    <name evidence="1" type="ORF">RFH47_02125</name>
</gene>
<dbReference type="Proteomes" id="UP001243844">
    <property type="component" value="Unassembled WGS sequence"/>
</dbReference>